<proteinExistence type="predicted"/>
<gene>
    <name evidence="1" type="ORF">SAMN02745149_00716</name>
</gene>
<dbReference type="Proteomes" id="UP000190423">
    <property type="component" value="Unassembled WGS sequence"/>
</dbReference>
<evidence type="ECO:0000313" key="1">
    <source>
        <dbReference type="EMBL" id="SJZ32358.1"/>
    </source>
</evidence>
<dbReference type="AlphaFoldDB" id="A0A1T4JQ97"/>
<name>A0A1T4JQ97_TREPO</name>
<organism evidence="1 2">
    <name type="scientific">Treponema porcinum</name>
    <dbReference type="NCBI Taxonomy" id="261392"/>
    <lineage>
        <taxon>Bacteria</taxon>
        <taxon>Pseudomonadati</taxon>
        <taxon>Spirochaetota</taxon>
        <taxon>Spirochaetia</taxon>
        <taxon>Spirochaetales</taxon>
        <taxon>Treponemataceae</taxon>
        <taxon>Treponema</taxon>
    </lineage>
</organism>
<evidence type="ECO:0000313" key="2">
    <source>
        <dbReference type="Proteomes" id="UP000190423"/>
    </source>
</evidence>
<accession>A0A1T4JQ97</accession>
<dbReference type="STRING" id="261392.SAMN02745149_00716"/>
<dbReference type="RefSeq" id="WP_078932637.1">
    <property type="nucleotide sequence ID" value="NZ_FUWG01000004.1"/>
</dbReference>
<reference evidence="1 2" key="1">
    <citation type="submission" date="2017-02" db="EMBL/GenBank/DDBJ databases">
        <authorList>
            <person name="Peterson S.W."/>
        </authorList>
    </citation>
    <scope>NUCLEOTIDE SEQUENCE [LARGE SCALE GENOMIC DNA]</scope>
    <source>
        <strain evidence="1 2">ATCC BAA-908</strain>
    </source>
</reference>
<dbReference type="EMBL" id="FUWG01000004">
    <property type="protein sequence ID" value="SJZ32358.1"/>
    <property type="molecule type" value="Genomic_DNA"/>
</dbReference>
<dbReference type="GeneID" id="78316029"/>
<protein>
    <submittedName>
        <fullName evidence="1">Uncharacterized protein</fullName>
    </submittedName>
</protein>
<keyword evidence="2" id="KW-1185">Reference proteome</keyword>
<sequence>MPKEQNPFEIDFDTYIFQSEPSKQEKGKLWQTAIGLQQVDGLTPSKYLMLFLLLFVPRIVLF</sequence>